<sequence length="63" mass="7084">ASHSVRQLDSFNRQSWRTLQQLVVNELHLVFLLQTLVFQTGYILKNSGLALIKCDAISDPGLS</sequence>
<organism evidence="1">
    <name type="scientific">Arion vulgaris</name>
    <dbReference type="NCBI Taxonomy" id="1028688"/>
    <lineage>
        <taxon>Eukaryota</taxon>
        <taxon>Metazoa</taxon>
        <taxon>Spiralia</taxon>
        <taxon>Lophotrochozoa</taxon>
        <taxon>Mollusca</taxon>
        <taxon>Gastropoda</taxon>
        <taxon>Heterobranchia</taxon>
        <taxon>Euthyneura</taxon>
        <taxon>Panpulmonata</taxon>
        <taxon>Eupulmonata</taxon>
        <taxon>Stylommatophora</taxon>
        <taxon>Helicina</taxon>
        <taxon>Arionoidea</taxon>
        <taxon>Arionidae</taxon>
        <taxon>Arion</taxon>
    </lineage>
</organism>
<reference evidence="1" key="1">
    <citation type="submission" date="2014-12" db="EMBL/GenBank/DDBJ databases">
        <title>Insight into the proteome of Arion vulgaris.</title>
        <authorList>
            <person name="Aradska J."/>
            <person name="Bulat T."/>
            <person name="Smidak R."/>
            <person name="Sarate P."/>
            <person name="Gangsoo J."/>
            <person name="Sialana F."/>
            <person name="Bilban M."/>
            <person name="Lubec G."/>
        </authorList>
    </citation>
    <scope>NUCLEOTIDE SEQUENCE</scope>
    <source>
        <tissue evidence="1">Skin</tissue>
    </source>
</reference>
<gene>
    <name evidence="1" type="primary">ORF136701</name>
</gene>
<accession>A0A0B7AS15</accession>
<name>A0A0B7AS15_9EUPU</name>
<proteinExistence type="predicted"/>
<feature type="non-terminal residue" evidence="1">
    <location>
        <position position="1"/>
    </location>
</feature>
<dbReference type="AlphaFoldDB" id="A0A0B7AS15"/>
<protein>
    <submittedName>
        <fullName evidence="1">Uncharacterized protein</fullName>
    </submittedName>
</protein>
<evidence type="ECO:0000313" key="1">
    <source>
        <dbReference type="EMBL" id="CEK83382.1"/>
    </source>
</evidence>
<dbReference type="EMBL" id="HACG01036517">
    <property type="protein sequence ID" value="CEK83382.1"/>
    <property type="molecule type" value="Transcribed_RNA"/>
</dbReference>